<dbReference type="EMBL" id="JALJOQ010000263">
    <property type="protein sequence ID" value="KAK9786795.1"/>
    <property type="molecule type" value="Genomic_DNA"/>
</dbReference>
<keyword evidence="6" id="KW-1185">Reference proteome</keyword>
<dbReference type="InterPro" id="IPR038495">
    <property type="entry name" value="ATPase_E_C"/>
</dbReference>
<dbReference type="Pfam" id="PF01991">
    <property type="entry name" value="vATP-synt_E"/>
    <property type="match status" value="1"/>
</dbReference>
<keyword evidence="4" id="KW-0175">Coiled coil</keyword>
<keyword evidence="2" id="KW-0813">Transport</keyword>
<dbReference type="GO" id="GO:0046961">
    <property type="term" value="F:proton-transporting ATPase activity, rotational mechanism"/>
    <property type="evidence" value="ECO:0007669"/>
    <property type="project" value="InterPro"/>
</dbReference>
<dbReference type="HAMAP" id="MF_00311">
    <property type="entry name" value="ATP_synth_E_arch"/>
    <property type="match status" value="1"/>
</dbReference>
<name>A0AAW1NNM7_9CHLO</name>
<sequence>MNEQEVERQIDQMVRFIKQEAEEKANEIKVSSEEEFNIEKLQLLDTEKAKIKKEYERRESQIDVKKKIEYSKQLNDSRIAILSSRDEAIRSILTEAKGQLVTLSKNKGKYKSLLTDLIAQAMGKLMEPEVVVRVRECDKELVKEAAEGAKTKFKEAFKGATCNITVDSSNYLPPPPSGKDHDEAADSCTGGVVLTNKAGSIVCSNTLDDRLKIAYAQNLPDIRAALFGIEAPARA</sequence>
<dbReference type="InterPro" id="IPR002842">
    <property type="entry name" value="ATPase_V1_Esu"/>
</dbReference>
<keyword evidence="3" id="KW-0406">Ion transport</keyword>
<evidence type="ECO:0000256" key="4">
    <source>
        <dbReference type="SAM" id="Coils"/>
    </source>
</evidence>
<dbReference type="SUPFAM" id="SSF160527">
    <property type="entry name" value="V-type ATPase subunit E-like"/>
    <property type="match status" value="1"/>
</dbReference>
<organism evidence="5 6">
    <name type="scientific">Symbiochloris irregularis</name>
    <dbReference type="NCBI Taxonomy" id="706552"/>
    <lineage>
        <taxon>Eukaryota</taxon>
        <taxon>Viridiplantae</taxon>
        <taxon>Chlorophyta</taxon>
        <taxon>core chlorophytes</taxon>
        <taxon>Trebouxiophyceae</taxon>
        <taxon>Trebouxiales</taxon>
        <taxon>Trebouxiaceae</taxon>
        <taxon>Symbiochloris</taxon>
    </lineage>
</organism>
<evidence type="ECO:0000256" key="3">
    <source>
        <dbReference type="ARBA" id="ARBA00023065"/>
    </source>
</evidence>
<dbReference type="Gene3D" id="3.30.2320.30">
    <property type="entry name" value="ATP synthase, E subunit, C-terminal"/>
    <property type="match status" value="1"/>
</dbReference>
<dbReference type="AlphaFoldDB" id="A0AAW1NNM7"/>
<proteinExistence type="inferred from homology"/>
<feature type="coiled-coil region" evidence="4">
    <location>
        <begin position="14"/>
        <end position="61"/>
    </location>
</feature>
<evidence type="ECO:0008006" key="7">
    <source>
        <dbReference type="Google" id="ProtNLM"/>
    </source>
</evidence>
<evidence type="ECO:0000313" key="5">
    <source>
        <dbReference type="EMBL" id="KAK9786795.1"/>
    </source>
</evidence>
<dbReference type="PANTHER" id="PTHR45715">
    <property type="entry name" value="ATPASE H+-TRANSPORTING V1 SUBUNIT E1A-RELATED"/>
    <property type="match status" value="1"/>
</dbReference>
<protein>
    <recommendedName>
        <fullName evidence="7">Vacuolar ATP synthase subunit E</fullName>
    </recommendedName>
</protein>
<reference evidence="5 6" key="1">
    <citation type="journal article" date="2024" name="Nat. Commun.">
        <title>Phylogenomics reveals the evolutionary origins of lichenization in chlorophyte algae.</title>
        <authorList>
            <person name="Puginier C."/>
            <person name="Libourel C."/>
            <person name="Otte J."/>
            <person name="Skaloud P."/>
            <person name="Haon M."/>
            <person name="Grisel S."/>
            <person name="Petersen M."/>
            <person name="Berrin J.G."/>
            <person name="Delaux P.M."/>
            <person name="Dal Grande F."/>
            <person name="Keller J."/>
        </authorList>
    </citation>
    <scope>NUCLEOTIDE SEQUENCE [LARGE SCALE GENOMIC DNA]</scope>
    <source>
        <strain evidence="5 6">SAG 2036</strain>
    </source>
</reference>
<evidence type="ECO:0000313" key="6">
    <source>
        <dbReference type="Proteomes" id="UP001465755"/>
    </source>
</evidence>
<dbReference type="Gene3D" id="6.10.250.1620">
    <property type="match status" value="1"/>
</dbReference>
<evidence type="ECO:0000256" key="1">
    <source>
        <dbReference type="ARBA" id="ARBA00005901"/>
    </source>
</evidence>
<evidence type="ECO:0000256" key="2">
    <source>
        <dbReference type="ARBA" id="ARBA00022448"/>
    </source>
</evidence>
<gene>
    <name evidence="5" type="ORF">WJX73_001527</name>
</gene>
<accession>A0AAW1NNM7</accession>
<comment type="caution">
    <text evidence="5">The sequence shown here is derived from an EMBL/GenBank/DDBJ whole genome shotgun (WGS) entry which is preliminary data.</text>
</comment>
<comment type="similarity">
    <text evidence="1">Belongs to the V-ATPase E subunit family.</text>
</comment>
<dbReference type="Proteomes" id="UP001465755">
    <property type="component" value="Unassembled WGS sequence"/>
</dbReference>
<dbReference type="GO" id="GO:0033178">
    <property type="term" value="C:proton-transporting two-sector ATPase complex, catalytic domain"/>
    <property type="evidence" value="ECO:0007669"/>
    <property type="project" value="InterPro"/>
</dbReference>